<organism evidence="7 8">
    <name type="scientific">Actinia tenebrosa</name>
    <name type="common">Australian red waratah sea anemone</name>
    <dbReference type="NCBI Taxonomy" id="6105"/>
    <lineage>
        <taxon>Eukaryota</taxon>
        <taxon>Metazoa</taxon>
        <taxon>Cnidaria</taxon>
        <taxon>Anthozoa</taxon>
        <taxon>Hexacorallia</taxon>
        <taxon>Actiniaria</taxon>
        <taxon>Actiniidae</taxon>
        <taxon>Actinia</taxon>
    </lineage>
</organism>
<evidence type="ECO:0000256" key="3">
    <source>
        <dbReference type="ARBA" id="ARBA00022989"/>
    </source>
</evidence>
<feature type="transmembrane region" description="Helical" evidence="6">
    <location>
        <begin position="740"/>
        <end position="761"/>
    </location>
</feature>
<gene>
    <name evidence="8" type="primary">LOC116293966</name>
</gene>
<dbReference type="RefSeq" id="XP_031557329.1">
    <property type="nucleotide sequence ID" value="XM_031701469.1"/>
</dbReference>
<dbReference type="OrthoDB" id="10251508at2759"/>
<evidence type="ECO:0000313" key="7">
    <source>
        <dbReference type="Proteomes" id="UP000515163"/>
    </source>
</evidence>
<keyword evidence="7" id="KW-1185">Reference proteome</keyword>
<proteinExistence type="predicted"/>
<comment type="subcellular location">
    <subcellularLocation>
        <location evidence="1">Membrane</location>
        <topology evidence="1">Single-pass membrane protein</topology>
    </subcellularLocation>
</comment>
<dbReference type="PANTHER" id="PTHR12988:SF6">
    <property type="entry name" value="SPHINGOMYELIN PHOSPHODIESTERASE 4"/>
    <property type="match status" value="1"/>
</dbReference>
<keyword evidence="4 6" id="KW-0472">Membrane</keyword>
<dbReference type="GO" id="GO:0046475">
    <property type="term" value="P:glycerophospholipid catabolic process"/>
    <property type="evidence" value="ECO:0007669"/>
    <property type="project" value="TreeGrafter"/>
</dbReference>
<evidence type="ECO:0000256" key="5">
    <source>
        <dbReference type="SAM" id="MobiDB-lite"/>
    </source>
</evidence>
<name>A0A6P8HLQ0_ACTTE</name>
<dbReference type="AlphaFoldDB" id="A0A6P8HLQ0"/>
<keyword evidence="2 6" id="KW-0812">Transmembrane</keyword>
<dbReference type="GO" id="GO:0006685">
    <property type="term" value="P:sphingomyelin catabolic process"/>
    <property type="evidence" value="ECO:0007669"/>
    <property type="project" value="TreeGrafter"/>
</dbReference>
<dbReference type="FunCoup" id="A0A6P8HLQ0">
    <property type="interactions" value="2380"/>
</dbReference>
<dbReference type="PANTHER" id="PTHR12988">
    <property type="entry name" value="SPHINGOMYELIN PHOSPHODIESTERASE 4"/>
    <property type="match status" value="1"/>
</dbReference>
<evidence type="ECO:0000313" key="8">
    <source>
        <dbReference type="RefSeq" id="XP_031557329.1"/>
    </source>
</evidence>
<feature type="region of interest" description="Disordered" evidence="5">
    <location>
        <begin position="590"/>
        <end position="625"/>
    </location>
</feature>
<dbReference type="GeneID" id="116293966"/>
<feature type="transmembrane region" description="Helical" evidence="6">
    <location>
        <begin position="768"/>
        <end position="787"/>
    </location>
</feature>
<dbReference type="KEGG" id="aten:116293966"/>
<dbReference type="Proteomes" id="UP000515163">
    <property type="component" value="Unplaced"/>
</dbReference>
<dbReference type="Pfam" id="PF14724">
    <property type="entry name" value="mit_SMPDase"/>
    <property type="match status" value="2"/>
</dbReference>
<dbReference type="GO" id="GO:0050290">
    <property type="term" value="F:sphingomyelin phosphodiesterase D activity"/>
    <property type="evidence" value="ECO:0007669"/>
    <property type="project" value="InterPro"/>
</dbReference>
<accession>A0A6P8HLQ0</accession>
<dbReference type="InterPro" id="IPR024129">
    <property type="entry name" value="Sphingomy_SMPD4"/>
</dbReference>
<protein>
    <submittedName>
        <fullName evidence="8">Sphingomyelin phosphodiesterase 4-like</fullName>
    </submittedName>
</protein>
<dbReference type="InParanoid" id="A0A6P8HLQ0"/>
<evidence type="ECO:0000256" key="1">
    <source>
        <dbReference type="ARBA" id="ARBA00004167"/>
    </source>
</evidence>
<dbReference type="GO" id="GO:0016020">
    <property type="term" value="C:membrane"/>
    <property type="evidence" value="ECO:0007669"/>
    <property type="project" value="UniProtKB-SubCell"/>
</dbReference>
<reference evidence="8" key="1">
    <citation type="submission" date="2025-08" db="UniProtKB">
        <authorList>
            <consortium name="RefSeq"/>
        </authorList>
    </citation>
    <scope>IDENTIFICATION</scope>
    <source>
        <tissue evidence="8">Tentacle</tissue>
    </source>
</reference>
<dbReference type="GO" id="GO:0046513">
    <property type="term" value="P:ceramide biosynthetic process"/>
    <property type="evidence" value="ECO:0007669"/>
    <property type="project" value="TreeGrafter"/>
</dbReference>
<evidence type="ECO:0000256" key="2">
    <source>
        <dbReference type="ARBA" id="ARBA00022692"/>
    </source>
</evidence>
<feature type="compositionally biased region" description="Low complexity" evidence="5">
    <location>
        <begin position="613"/>
        <end position="623"/>
    </location>
</feature>
<evidence type="ECO:0000256" key="6">
    <source>
        <dbReference type="SAM" id="Phobius"/>
    </source>
</evidence>
<sequence>MNSDDFKRKTSIALQKSSLSQRCEEVQKIIDDYSTKELHGFFPELLGSIFGYSNNNNDWGLRKLSQRSGAFEQLSKFLGPSGAIFKLIDKLQVDGYLKYEFFIKCLPMPSQNSLAEGNIPVLYHNKIHISNTASSNSSRVVLLDAFEYFMFHFAYYLVYQQNISSTSQDSNGTTEVQTLYLAILESYLTHFLSPATSIQPNTSTSSSLSGRNQAPWYSTGSFHRLPQNQAQFSGLIRASPSGHIPPVQGHSTYDHSTGEIWKSETFLQILIEFWLNQNTMDSVTSNVLSHGQVYFMPSVDLVQAVRMLIKQVHLFVYDSGIEALNQSALSPIEELKRNVIQQMLQKKLYCFIRHGFAHWPLDPSFRVIVETWLSFIQPWRYAKNPQALKTDSTNVFSQEWTSFVQENFLFYTEVLQEFVLRGLKLDLYSHKDVFILVRVTKVFAQEGLADVIQEVEKLLVQPSVNAKGPLRGSPSSMGVSLGSSLRSNMMDLEGPSFSYVPIFQEPGSEKLERLRFNISSALANIRNKHPGMAGQTTQAAQGPMAWFKSLLSGEFFDEDYSSKRDTDKVALYLEQSYESLASIVKVSSDVTDSGDQTIPRATPSGARDRTLPSLSSSTSSQGSIPECIQNERGQLIVTHRGRFQMINGLRRFEVQYTGDPELQPIRSYENPTLVRLLYRFSTYLNSKIGDHLHQTYNNTGYLSTIACTLSPCLKTPSHNGPGTSPVSNAQTCHAVRDPRISLRFLASYKTMFYLIMLYLLCKVFSLKSLTILALFILVLFFSFMGHVCPKHCDSDTLQKKLF</sequence>
<keyword evidence="3 6" id="KW-1133">Transmembrane helix</keyword>
<evidence type="ECO:0000256" key="4">
    <source>
        <dbReference type="ARBA" id="ARBA00023136"/>
    </source>
</evidence>